<keyword evidence="3" id="KW-0378">Hydrolase</keyword>
<accession>A0AA38SUD4</accession>
<dbReference type="FunFam" id="3.60.15.10:FF:000028">
    <property type="entry name" value="Integrator complex subunit 11 isoform X3"/>
    <property type="match status" value="1"/>
</dbReference>
<dbReference type="Pfam" id="PF10996">
    <property type="entry name" value="Beta-Casp"/>
    <property type="match status" value="1"/>
</dbReference>
<evidence type="ECO:0000313" key="8">
    <source>
        <dbReference type="Proteomes" id="UP001172457"/>
    </source>
</evidence>
<dbReference type="EMBL" id="JARYMX010000005">
    <property type="protein sequence ID" value="KAJ9549000.1"/>
    <property type="molecule type" value="Genomic_DNA"/>
</dbReference>
<dbReference type="PANTHER" id="PTHR11203">
    <property type="entry name" value="CLEAVAGE AND POLYADENYLATION SPECIFICITY FACTOR FAMILY MEMBER"/>
    <property type="match status" value="1"/>
</dbReference>
<feature type="domain" description="Beta-Casp" evidence="6">
    <location>
        <begin position="243"/>
        <end position="361"/>
    </location>
</feature>
<keyword evidence="4" id="KW-0539">Nucleus</keyword>
<protein>
    <recommendedName>
        <fullName evidence="9">Cleavage and polyadenylation specificity factor subunit 3-II</fullName>
    </recommendedName>
</protein>
<dbReference type="InterPro" id="IPR011108">
    <property type="entry name" value="RMMBL"/>
</dbReference>
<gene>
    <name evidence="7" type="ORF">OSB04_021543</name>
</gene>
<dbReference type="GO" id="GO:0005634">
    <property type="term" value="C:nucleus"/>
    <property type="evidence" value="ECO:0007669"/>
    <property type="project" value="UniProtKB-SubCell"/>
</dbReference>
<comment type="subcellular location">
    <subcellularLocation>
        <location evidence="1">Nucleus</location>
    </subcellularLocation>
</comment>
<name>A0AA38SUD4_9ASTR</name>
<dbReference type="SMART" id="SM00849">
    <property type="entry name" value="Lactamase_B"/>
    <property type="match status" value="1"/>
</dbReference>
<dbReference type="CDD" id="cd16291">
    <property type="entry name" value="INTS11-like_MBL-fold"/>
    <property type="match status" value="1"/>
</dbReference>
<dbReference type="InterPro" id="IPR041897">
    <property type="entry name" value="INTS11-like_MBL-fold"/>
</dbReference>
<evidence type="ECO:0000259" key="5">
    <source>
        <dbReference type="SMART" id="SM00849"/>
    </source>
</evidence>
<dbReference type="InterPro" id="IPR050698">
    <property type="entry name" value="MBL"/>
</dbReference>
<evidence type="ECO:0000256" key="2">
    <source>
        <dbReference type="ARBA" id="ARBA00007093"/>
    </source>
</evidence>
<dbReference type="InterPro" id="IPR022712">
    <property type="entry name" value="Beta_Casp"/>
</dbReference>
<feature type="domain" description="Metallo-beta-lactamase" evidence="5">
    <location>
        <begin position="15"/>
        <end position="231"/>
    </location>
</feature>
<dbReference type="GO" id="GO:0004521">
    <property type="term" value="F:RNA endonuclease activity"/>
    <property type="evidence" value="ECO:0007669"/>
    <property type="project" value="TreeGrafter"/>
</dbReference>
<dbReference type="AlphaFoldDB" id="A0AA38SUD4"/>
<sequence length="643" mass="72040">MAIDCLVLGAGQEVGKSCVIVSINGKRIMFDCGMHMGYADHRRYPDFSLISKSADFNSALSCIIITHFHLDHIGALPYFTEVCGYNGPIYMTYPTKALAPLMLEDYRKVMVGRGEEEQFTYENILDCMKKVTAVDLKQTVQVDKDLQIRGYYAGHVLGAAMFYASLGDAAMVYTGDYNMTPDRHLGAAQIDRMQLDVLITESTYATTIRDSKYAREREFLKAVHKCVSNGGKVLIPTFALGRAQELCILLDDYWERMNLKVPIYFSAGLTMQANLYYKVLINWTSQKVKDTYATRNAFDFKNVHSFDRSLLDAPGPCVLFATPGMISGGFSLEVFKHWAPSEANLITLPGYCVAGTVGHKLMSGKPTKVDLDKDTQIDVRCQIHQLSFSPHTDAKGIMDLVKFLSPKHVVLVHGEKPKMDLLKARIKSELGIQCYDPANTETVSFPSTHFVKADASNTFIRSSLTPNFEFLKDEAKAMAPLEVRDGRVTEGILAMEKGQKVKILHQDELLTMIGTEKTEVEFGYCFALRLCSLKRVLPAIEEVSVFDENLLLSVLNMKLSNEVGLQDRVGSLEVNSFRLSICKNNSCPHRSNGDSDGSYEGMFFCCNWSNLDMKLAWRVISLLKNMDSSVDLTNKMPFNNVER</sequence>
<comment type="similarity">
    <text evidence="2">Belongs to the metallo-beta-lactamase superfamily. RNA-metabolizing metallo-beta-lactamase-like family. INTS11 subfamily.</text>
</comment>
<dbReference type="Gene3D" id="3.60.15.10">
    <property type="entry name" value="Ribonuclease Z/Hydroxyacylglutathione hydrolase-like"/>
    <property type="match status" value="1"/>
</dbReference>
<dbReference type="InterPro" id="IPR001279">
    <property type="entry name" value="Metallo-B-lactamas"/>
</dbReference>
<dbReference type="FunFam" id="3.40.50.10890:FF:000005">
    <property type="entry name" value="Cleavage and polyadenylation specificity factor subunit 3-II"/>
    <property type="match status" value="1"/>
</dbReference>
<dbReference type="Gene3D" id="3.40.50.10890">
    <property type="match status" value="1"/>
</dbReference>
<proteinExistence type="inferred from homology"/>
<evidence type="ECO:0000256" key="4">
    <source>
        <dbReference type="ARBA" id="ARBA00023242"/>
    </source>
</evidence>
<dbReference type="PANTHER" id="PTHR11203:SF37">
    <property type="entry name" value="INTEGRATOR COMPLEX SUBUNIT 11"/>
    <property type="match status" value="1"/>
</dbReference>
<dbReference type="SMART" id="SM01027">
    <property type="entry name" value="Beta-Casp"/>
    <property type="match status" value="1"/>
</dbReference>
<evidence type="ECO:0000313" key="7">
    <source>
        <dbReference type="EMBL" id="KAJ9549000.1"/>
    </source>
</evidence>
<evidence type="ECO:0000256" key="3">
    <source>
        <dbReference type="ARBA" id="ARBA00022801"/>
    </source>
</evidence>
<dbReference type="Pfam" id="PF07521">
    <property type="entry name" value="RMMBL"/>
    <property type="match status" value="1"/>
</dbReference>
<dbReference type="Pfam" id="PF16661">
    <property type="entry name" value="Lactamase_B_6"/>
    <property type="match status" value="1"/>
</dbReference>
<evidence type="ECO:0000259" key="6">
    <source>
        <dbReference type="SMART" id="SM01027"/>
    </source>
</evidence>
<dbReference type="GO" id="GO:0016180">
    <property type="term" value="P:snRNA processing"/>
    <property type="evidence" value="ECO:0007669"/>
    <property type="project" value="TreeGrafter"/>
</dbReference>
<evidence type="ECO:0000256" key="1">
    <source>
        <dbReference type="ARBA" id="ARBA00004123"/>
    </source>
</evidence>
<reference evidence="7" key="1">
    <citation type="submission" date="2023-03" db="EMBL/GenBank/DDBJ databases">
        <title>Chromosome-scale reference genome and RAD-based genetic map of yellow starthistle (Centaurea solstitialis) reveal putative structural variation and QTLs associated with invader traits.</title>
        <authorList>
            <person name="Reatini B."/>
            <person name="Cang F.A."/>
            <person name="Jiang Q."/>
            <person name="Mckibben M.T.W."/>
            <person name="Barker M.S."/>
            <person name="Rieseberg L.H."/>
            <person name="Dlugosch K.M."/>
        </authorList>
    </citation>
    <scope>NUCLEOTIDE SEQUENCE</scope>
    <source>
        <strain evidence="7">CAN-66</strain>
        <tissue evidence="7">Leaf</tissue>
    </source>
</reference>
<dbReference type="Proteomes" id="UP001172457">
    <property type="component" value="Chromosome 5"/>
</dbReference>
<dbReference type="GO" id="GO:0016787">
    <property type="term" value="F:hydrolase activity"/>
    <property type="evidence" value="ECO:0007669"/>
    <property type="project" value="UniProtKB-KW"/>
</dbReference>
<evidence type="ECO:0008006" key="9">
    <source>
        <dbReference type="Google" id="ProtNLM"/>
    </source>
</evidence>
<organism evidence="7 8">
    <name type="scientific">Centaurea solstitialis</name>
    <name type="common">yellow star-thistle</name>
    <dbReference type="NCBI Taxonomy" id="347529"/>
    <lineage>
        <taxon>Eukaryota</taxon>
        <taxon>Viridiplantae</taxon>
        <taxon>Streptophyta</taxon>
        <taxon>Embryophyta</taxon>
        <taxon>Tracheophyta</taxon>
        <taxon>Spermatophyta</taxon>
        <taxon>Magnoliopsida</taxon>
        <taxon>eudicotyledons</taxon>
        <taxon>Gunneridae</taxon>
        <taxon>Pentapetalae</taxon>
        <taxon>asterids</taxon>
        <taxon>campanulids</taxon>
        <taxon>Asterales</taxon>
        <taxon>Asteraceae</taxon>
        <taxon>Carduoideae</taxon>
        <taxon>Cardueae</taxon>
        <taxon>Centaureinae</taxon>
        <taxon>Centaurea</taxon>
    </lineage>
</organism>
<dbReference type="SUPFAM" id="SSF56281">
    <property type="entry name" value="Metallo-hydrolase/oxidoreductase"/>
    <property type="match status" value="1"/>
</dbReference>
<dbReference type="InterPro" id="IPR036866">
    <property type="entry name" value="RibonucZ/Hydroxyglut_hydro"/>
</dbReference>
<comment type="caution">
    <text evidence="7">The sequence shown here is derived from an EMBL/GenBank/DDBJ whole genome shotgun (WGS) entry which is preliminary data.</text>
</comment>
<keyword evidence="8" id="KW-1185">Reference proteome</keyword>